<name>A0A853B9B1_9PSEU</name>
<comment type="caution">
    <text evidence="1">The sequence shown here is derived from an EMBL/GenBank/DDBJ whole genome shotgun (WGS) entry which is preliminary data.</text>
</comment>
<dbReference type="GO" id="GO:0019634">
    <property type="term" value="P:organic phosphonate metabolic process"/>
    <property type="evidence" value="ECO:0007669"/>
    <property type="project" value="InterPro"/>
</dbReference>
<dbReference type="InterPro" id="IPR038058">
    <property type="entry name" value="PhnH-like_sp"/>
</dbReference>
<dbReference type="Gene3D" id="3.40.50.11310">
    <property type="entry name" value="Bacterial phosphonate metabolism protein PhnH"/>
    <property type="match status" value="1"/>
</dbReference>
<keyword evidence="2" id="KW-1185">Reference proteome</keyword>
<sequence length="190" mass="19688">MTRVLDRIAAATLRPDESRTVFRAVLDALSRPGRVVTLPADGSTPAVLLPVLALADLGTGVAVLDDGEDWADVIGVVTSSPAVPPATARFVAATRPMTPAELRTVRRGSALAPEEGALVCLSVPELDGTDWTLTGPGVDGSSRLSGVDGLREARAEAVSGFPAGIDLLLITRDGRMAGIPRSTTIEGRDR</sequence>
<dbReference type="AlphaFoldDB" id="A0A853B9B1"/>
<evidence type="ECO:0000313" key="2">
    <source>
        <dbReference type="Proteomes" id="UP000549616"/>
    </source>
</evidence>
<dbReference type="GO" id="GO:0061693">
    <property type="term" value="F:alpha-D-ribose 1-methylphosphonate 5-triphosphate synthase activity"/>
    <property type="evidence" value="ECO:0007669"/>
    <property type="project" value="UniProtKB-EC"/>
</dbReference>
<dbReference type="Proteomes" id="UP000549616">
    <property type="component" value="Unassembled WGS sequence"/>
</dbReference>
<dbReference type="EC" id="2.7.8.37" evidence="1"/>
<dbReference type="Pfam" id="PF05845">
    <property type="entry name" value="PhnH"/>
    <property type="match status" value="1"/>
</dbReference>
<organism evidence="1 2">
    <name type="scientific">Amycolatopsis endophytica</name>
    <dbReference type="NCBI Taxonomy" id="860233"/>
    <lineage>
        <taxon>Bacteria</taxon>
        <taxon>Bacillati</taxon>
        <taxon>Actinomycetota</taxon>
        <taxon>Actinomycetes</taxon>
        <taxon>Pseudonocardiales</taxon>
        <taxon>Pseudonocardiaceae</taxon>
        <taxon>Amycolatopsis</taxon>
    </lineage>
</organism>
<dbReference type="InterPro" id="IPR008772">
    <property type="entry name" value="Phosphonate_metab_PhnH"/>
</dbReference>
<dbReference type="EMBL" id="JACCFK010000001">
    <property type="protein sequence ID" value="NYI91385.1"/>
    <property type="molecule type" value="Genomic_DNA"/>
</dbReference>
<proteinExistence type="predicted"/>
<dbReference type="SUPFAM" id="SSF159709">
    <property type="entry name" value="PhnH-like"/>
    <property type="match status" value="1"/>
</dbReference>
<reference evidence="1 2" key="1">
    <citation type="submission" date="2020-07" db="EMBL/GenBank/DDBJ databases">
        <title>Sequencing the genomes of 1000 actinobacteria strains.</title>
        <authorList>
            <person name="Klenk H.-P."/>
        </authorList>
    </citation>
    <scope>NUCLEOTIDE SEQUENCE [LARGE SCALE GENOMIC DNA]</scope>
    <source>
        <strain evidence="1 2">DSM 104006</strain>
    </source>
</reference>
<protein>
    <submittedName>
        <fullName evidence="1">Alpha-D-ribose 1-methylphosphonate 5-triphosphate synthase subunit PhnH</fullName>
        <ecNumber evidence="1">2.7.8.37</ecNumber>
    </submittedName>
</protein>
<gene>
    <name evidence="1" type="ORF">HNR02_004708</name>
</gene>
<accession>A0A853B9B1</accession>
<dbReference type="NCBIfam" id="TIGR03292">
    <property type="entry name" value="PhnH_redo"/>
    <property type="match status" value="1"/>
</dbReference>
<dbReference type="RefSeq" id="WP_179775278.1">
    <property type="nucleotide sequence ID" value="NZ_JACCFK010000001.1"/>
</dbReference>
<evidence type="ECO:0000313" key="1">
    <source>
        <dbReference type="EMBL" id="NYI91385.1"/>
    </source>
</evidence>
<keyword evidence="1" id="KW-0808">Transferase</keyword>